<comment type="similarity">
    <text evidence="2">Belongs to the VirD4/TraG family.</text>
</comment>
<keyword evidence="3" id="KW-1003">Cell membrane</keyword>
<dbReference type="Pfam" id="PF02534">
    <property type="entry name" value="T4SS-DNA_transf"/>
    <property type="match status" value="1"/>
</dbReference>
<dbReference type="SUPFAM" id="SSF52540">
    <property type="entry name" value="P-loop containing nucleoside triphosphate hydrolases"/>
    <property type="match status" value="1"/>
</dbReference>
<protein>
    <submittedName>
        <fullName evidence="9">Type IV secretion system protein VirD4</fullName>
    </submittedName>
</protein>
<dbReference type="RefSeq" id="WP_090256204.1">
    <property type="nucleotide sequence ID" value="NZ_FMTL01000010.1"/>
</dbReference>
<dbReference type="InterPro" id="IPR051539">
    <property type="entry name" value="T4SS-coupling_protein"/>
</dbReference>
<sequence length="589" mass="66118">MKPGKIIALVLVLLFTLIALLVAGQYAGGIFLLKRLGLDFHNVQLTTLYEYYQAYGKMGGPVEKFIKMGLAISFSPIGMILFLGIALLVTRKTLIDRLYGDARFATDIEIQNAGMFLDDKKDNKWPPVLLGRKGKRYIADYSQEYTTLAAPPGSGKGVGFVVPNLLTYPHSVINFDPKLENFNITSGYRSSVLGQEVFLFSPDNDKYQSHCWNCLDYISPDPRKTLADIKNISAILIPADPGPNQSFFIGARKALDGLLLYLVETPEEPRNMYRVIEINDSPIGIDKWIITTIARRAKSDRPLSDECVRMLMSYANETEKKRDTTKGIIGTYLDPFSDALCRAATQKSDFNFRDLRKKKMTIYVGIAPGNIPKFQRLLNLFFSQAITLNTDMLPEDGPKDENGDPVLKYQCLALLDEFVALGPIEIIRASSGYTRAYNMRYAIVFQNKAQVFADQCYGRAGGESLLDTFHNEIVYATESVQDSEEYSKRLGNTTLKDRARSRTRAKGGPSSTDSIQRHSRALMLPQEIQRLPYDKEVIFKKGGKLFPINADKIFWYKEELFAGKANMPVPEIPPMIFESKNAEAAPAIV</sequence>
<evidence type="ECO:0000256" key="3">
    <source>
        <dbReference type="ARBA" id="ARBA00022475"/>
    </source>
</evidence>
<evidence type="ECO:0000313" key="9">
    <source>
        <dbReference type="EMBL" id="SCW89224.1"/>
    </source>
</evidence>
<keyword evidence="6 8" id="KW-0472">Membrane</keyword>
<evidence type="ECO:0000256" key="2">
    <source>
        <dbReference type="ARBA" id="ARBA00008806"/>
    </source>
</evidence>
<dbReference type="PANTHER" id="PTHR37937">
    <property type="entry name" value="CONJUGATIVE TRANSFER: DNA TRANSPORT"/>
    <property type="match status" value="1"/>
</dbReference>
<dbReference type="CDD" id="cd01127">
    <property type="entry name" value="TrwB_TraG_TraD_VirD4"/>
    <property type="match status" value="1"/>
</dbReference>
<keyword evidence="4 8" id="KW-0812">Transmembrane</keyword>
<accession>A0A1G4U6H4</accession>
<dbReference type="InterPro" id="IPR027417">
    <property type="entry name" value="P-loop_NTPase"/>
</dbReference>
<proteinExistence type="inferred from homology"/>
<dbReference type="InterPro" id="IPR003688">
    <property type="entry name" value="TraG/VirD4"/>
</dbReference>
<feature type="transmembrane region" description="Helical" evidence="8">
    <location>
        <begin position="65"/>
        <end position="89"/>
    </location>
</feature>
<keyword evidence="5 8" id="KW-1133">Transmembrane helix</keyword>
<comment type="caution">
    <text evidence="9">The sequence shown here is derived from an EMBL/GenBank/DDBJ whole genome shotgun (WGS) entry which is preliminary data.</text>
</comment>
<evidence type="ECO:0000256" key="5">
    <source>
        <dbReference type="ARBA" id="ARBA00022989"/>
    </source>
</evidence>
<evidence type="ECO:0000256" key="8">
    <source>
        <dbReference type="SAM" id="Phobius"/>
    </source>
</evidence>
<dbReference type="Gene3D" id="3.40.50.300">
    <property type="entry name" value="P-loop containing nucleotide triphosphate hydrolases"/>
    <property type="match status" value="1"/>
</dbReference>
<dbReference type="Proteomes" id="UP000242418">
    <property type="component" value="Unassembled WGS sequence"/>
</dbReference>
<evidence type="ECO:0000256" key="4">
    <source>
        <dbReference type="ARBA" id="ARBA00022692"/>
    </source>
</evidence>
<dbReference type="GO" id="GO:0005886">
    <property type="term" value="C:plasma membrane"/>
    <property type="evidence" value="ECO:0007669"/>
    <property type="project" value="UniProtKB-SubCell"/>
</dbReference>
<feature type="region of interest" description="Disordered" evidence="7">
    <location>
        <begin position="496"/>
        <end position="516"/>
    </location>
</feature>
<comment type="subcellular location">
    <subcellularLocation>
        <location evidence="1">Cell membrane</location>
        <topology evidence="1">Multi-pass membrane protein</topology>
    </subcellularLocation>
</comment>
<dbReference type="AlphaFoldDB" id="A0A1G4U6H4"/>
<keyword evidence="10" id="KW-1185">Reference proteome</keyword>
<dbReference type="PANTHER" id="PTHR37937:SF1">
    <property type="entry name" value="CONJUGATIVE TRANSFER: DNA TRANSPORT"/>
    <property type="match status" value="1"/>
</dbReference>
<evidence type="ECO:0000256" key="7">
    <source>
        <dbReference type="SAM" id="MobiDB-lite"/>
    </source>
</evidence>
<dbReference type="EMBL" id="FMTL01000010">
    <property type="protein sequence ID" value="SCW89224.1"/>
    <property type="molecule type" value="Genomic_DNA"/>
</dbReference>
<evidence type="ECO:0000256" key="6">
    <source>
        <dbReference type="ARBA" id="ARBA00023136"/>
    </source>
</evidence>
<dbReference type="OrthoDB" id="9759295at2"/>
<evidence type="ECO:0000313" key="10">
    <source>
        <dbReference type="Proteomes" id="UP000242418"/>
    </source>
</evidence>
<reference evidence="9 10" key="1">
    <citation type="submission" date="2016-10" db="EMBL/GenBank/DDBJ databases">
        <authorList>
            <person name="Varghese N."/>
            <person name="Submissions S."/>
        </authorList>
    </citation>
    <scope>NUCLEOTIDE SEQUENCE [LARGE SCALE GENOMIC DNA]</scope>
    <source>
        <strain evidence="9 10">DSM 17833</strain>
    </source>
</reference>
<evidence type="ECO:0000256" key="1">
    <source>
        <dbReference type="ARBA" id="ARBA00004651"/>
    </source>
</evidence>
<gene>
    <name evidence="9" type="ORF">SAMN05216370_0014</name>
</gene>
<organism evidence="9 10">
    <name type="scientific">Pseudomonas peli</name>
    <dbReference type="NCBI Taxonomy" id="592361"/>
    <lineage>
        <taxon>Bacteria</taxon>
        <taxon>Pseudomonadati</taxon>
        <taxon>Pseudomonadota</taxon>
        <taxon>Gammaproteobacteria</taxon>
        <taxon>Pseudomonadales</taxon>
        <taxon>Pseudomonadaceae</taxon>
        <taxon>Pseudomonas</taxon>
    </lineage>
</organism>
<name>A0A1G4U6H4_9PSED</name>